<feature type="chain" id="PRO_5032763868" evidence="1">
    <location>
        <begin position="17"/>
        <end position="187"/>
    </location>
</feature>
<keyword evidence="1" id="KW-0732">Signal</keyword>
<dbReference type="OrthoDB" id="406319at2759"/>
<organism evidence="2 3">
    <name type="scientific">Symbiodinium necroappetens</name>
    <dbReference type="NCBI Taxonomy" id="1628268"/>
    <lineage>
        <taxon>Eukaryota</taxon>
        <taxon>Sar</taxon>
        <taxon>Alveolata</taxon>
        <taxon>Dinophyceae</taxon>
        <taxon>Suessiales</taxon>
        <taxon>Symbiodiniaceae</taxon>
        <taxon>Symbiodinium</taxon>
    </lineage>
</organism>
<dbReference type="EMBL" id="CAJNJA010043438">
    <property type="protein sequence ID" value="CAE7793659.1"/>
    <property type="molecule type" value="Genomic_DNA"/>
</dbReference>
<gene>
    <name evidence="2" type="ORF">SNEC2469_LOCUS23338</name>
</gene>
<feature type="signal peptide" evidence="1">
    <location>
        <begin position="1"/>
        <end position="16"/>
    </location>
</feature>
<proteinExistence type="predicted"/>
<keyword evidence="3" id="KW-1185">Reference proteome</keyword>
<dbReference type="Proteomes" id="UP000601435">
    <property type="component" value="Unassembled WGS sequence"/>
</dbReference>
<accession>A0A812YSA2</accession>
<sequence>MMGFAAVALVLGCAYGLPSEDLEKPHKWVPAEQCTFVNPPRVPYYWDEKCAVESLGCWADGVHPQCRFCGEAPYTGLKCPDNAIVPHRRACAFDNPPIVPFYWEPTCEDGMLGCFADGHNLGCRYCGHGIYENITCPTSVCSFVNEPVTPYYWDTLCQMGMLGCNADGIHVQCRFCDFQPFNAIQCP</sequence>
<name>A0A812YSA2_9DINO</name>
<dbReference type="AlphaFoldDB" id="A0A812YSA2"/>
<evidence type="ECO:0000313" key="2">
    <source>
        <dbReference type="EMBL" id="CAE7793659.1"/>
    </source>
</evidence>
<protein>
    <submittedName>
        <fullName evidence="2">Uncharacterized protein</fullName>
    </submittedName>
</protein>
<reference evidence="2" key="1">
    <citation type="submission" date="2021-02" db="EMBL/GenBank/DDBJ databases">
        <authorList>
            <person name="Dougan E. K."/>
            <person name="Rhodes N."/>
            <person name="Thang M."/>
            <person name="Chan C."/>
        </authorList>
    </citation>
    <scope>NUCLEOTIDE SEQUENCE</scope>
</reference>
<comment type="caution">
    <text evidence="2">The sequence shown here is derived from an EMBL/GenBank/DDBJ whole genome shotgun (WGS) entry which is preliminary data.</text>
</comment>
<evidence type="ECO:0000256" key="1">
    <source>
        <dbReference type="SAM" id="SignalP"/>
    </source>
</evidence>
<feature type="non-terminal residue" evidence="2">
    <location>
        <position position="1"/>
    </location>
</feature>
<evidence type="ECO:0000313" key="3">
    <source>
        <dbReference type="Proteomes" id="UP000601435"/>
    </source>
</evidence>